<dbReference type="AlphaFoldDB" id="A0A165PME1"/>
<dbReference type="PROSITE" id="PS00061">
    <property type="entry name" value="ADH_SHORT"/>
    <property type="match status" value="1"/>
</dbReference>
<dbReference type="InterPro" id="IPR020904">
    <property type="entry name" value="Sc_DH/Rdtase_CS"/>
</dbReference>
<name>A0A165PME1_9APHY</name>
<keyword evidence="3" id="KW-0560">Oxidoreductase</keyword>
<dbReference type="SUPFAM" id="SSF51735">
    <property type="entry name" value="NAD(P)-binding Rossmann-fold domains"/>
    <property type="match status" value="1"/>
</dbReference>
<protein>
    <submittedName>
        <fullName evidence="4">Acetoin reductase family protein</fullName>
    </submittedName>
</protein>
<accession>A0A165PME1</accession>
<dbReference type="OrthoDB" id="498125at2759"/>
<dbReference type="Pfam" id="PF13561">
    <property type="entry name" value="adh_short_C2"/>
    <property type="match status" value="1"/>
</dbReference>
<evidence type="ECO:0000256" key="3">
    <source>
        <dbReference type="ARBA" id="ARBA00023002"/>
    </source>
</evidence>
<dbReference type="EMBL" id="KV429067">
    <property type="protein sequence ID" value="KZT68388.1"/>
    <property type="molecule type" value="Genomic_DNA"/>
</dbReference>
<dbReference type="InterPro" id="IPR036291">
    <property type="entry name" value="NAD(P)-bd_dom_sf"/>
</dbReference>
<comment type="similarity">
    <text evidence="1">Belongs to the short-chain dehydrogenases/reductases (SDR) family.</text>
</comment>
<dbReference type="STRING" id="1314783.A0A165PME1"/>
<dbReference type="PANTHER" id="PTHR24321:SF8">
    <property type="entry name" value="ESTRADIOL 17-BETA-DEHYDROGENASE 8-RELATED"/>
    <property type="match status" value="1"/>
</dbReference>
<dbReference type="GO" id="GO:0016491">
    <property type="term" value="F:oxidoreductase activity"/>
    <property type="evidence" value="ECO:0007669"/>
    <property type="project" value="UniProtKB-KW"/>
</dbReference>
<dbReference type="Gene3D" id="3.40.50.720">
    <property type="entry name" value="NAD(P)-binding Rossmann-like Domain"/>
    <property type="match status" value="1"/>
</dbReference>
<dbReference type="PRINTS" id="PR00080">
    <property type="entry name" value="SDRFAMILY"/>
</dbReference>
<dbReference type="PRINTS" id="PR00081">
    <property type="entry name" value="GDHRDH"/>
</dbReference>
<evidence type="ECO:0000256" key="1">
    <source>
        <dbReference type="ARBA" id="ARBA00006484"/>
    </source>
</evidence>
<dbReference type="Proteomes" id="UP000076727">
    <property type="component" value="Unassembled WGS sequence"/>
</dbReference>
<dbReference type="InterPro" id="IPR002347">
    <property type="entry name" value="SDR_fam"/>
</dbReference>
<gene>
    <name evidence="4" type="ORF">DAEQUDRAFT_333269</name>
</gene>
<dbReference type="FunFam" id="3.40.50.720:FF:000084">
    <property type="entry name" value="Short-chain dehydrogenase reductase"/>
    <property type="match status" value="1"/>
</dbReference>
<evidence type="ECO:0000256" key="2">
    <source>
        <dbReference type="ARBA" id="ARBA00022857"/>
    </source>
</evidence>
<reference evidence="4 5" key="1">
    <citation type="journal article" date="2016" name="Mol. Biol. Evol.">
        <title>Comparative Genomics of Early-Diverging Mushroom-Forming Fungi Provides Insights into the Origins of Lignocellulose Decay Capabilities.</title>
        <authorList>
            <person name="Nagy L.G."/>
            <person name="Riley R."/>
            <person name="Tritt A."/>
            <person name="Adam C."/>
            <person name="Daum C."/>
            <person name="Floudas D."/>
            <person name="Sun H."/>
            <person name="Yadav J.S."/>
            <person name="Pangilinan J."/>
            <person name="Larsson K.H."/>
            <person name="Matsuura K."/>
            <person name="Barry K."/>
            <person name="Labutti K."/>
            <person name="Kuo R."/>
            <person name="Ohm R.A."/>
            <person name="Bhattacharya S.S."/>
            <person name="Shirouzu T."/>
            <person name="Yoshinaga Y."/>
            <person name="Martin F.M."/>
            <person name="Grigoriev I.V."/>
            <person name="Hibbett D.S."/>
        </authorList>
    </citation>
    <scope>NUCLEOTIDE SEQUENCE [LARGE SCALE GENOMIC DNA]</scope>
    <source>
        <strain evidence="4 5">L-15889</strain>
    </source>
</reference>
<evidence type="ECO:0000313" key="5">
    <source>
        <dbReference type="Proteomes" id="UP000076727"/>
    </source>
</evidence>
<organism evidence="4 5">
    <name type="scientific">Daedalea quercina L-15889</name>
    <dbReference type="NCBI Taxonomy" id="1314783"/>
    <lineage>
        <taxon>Eukaryota</taxon>
        <taxon>Fungi</taxon>
        <taxon>Dikarya</taxon>
        <taxon>Basidiomycota</taxon>
        <taxon>Agaricomycotina</taxon>
        <taxon>Agaricomycetes</taxon>
        <taxon>Polyporales</taxon>
        <taxon>Fomitopsis</taxon>
    </lineage>
</organism>
<dbReference type="PANTHER" id="PTHR24321">
    <property type="entry name" value="DEHYDROGENASES, SHORT CHAIN"/>
    <property type="match status" value="1"/>
</dbReference>
<evidence type="ECO:0000313" key="4">
    <source>
        <dbReference type="EMBL" id="KZT68388.1"/>
    </source>
</evidence>
<keyword evidence="5" id="KW-1185">Reference proteome</keyword>
<sequence>MAPGQTTPFTVAFITGAAQGIGREIALRLADEGFNVAINDIPSNADALHSVAKEVEAKGRKALPLFGDVSEEDTVRVMVEKAVEVLGRLDVMIANAAIAIISEIVDLDVEKFDRALAVNVRGVMLCYKYAARQMIKQGNGGRILGAASILGKRGGPMAAAYVASKFAVRGLTQCLAIELAPHHITVNTYAPGVILTPMTAMGALDEAKGGGHGAATKWVCGLPPDGPAAGPEVVASLVSYLVKPEAYFITGQSLTVDGGVVFN</sequence>
<proteinExistence type="inferred from homology"/>
<keyword evidence="2" id="KW-0521">NADP</keyword>